<keyword evidence="4 10" id="KW-0812">Transmembrane</keyword>
<dbReference type="Gene3D" id="2.60.40.1120">
    <property type="entry name" value="Carboxypeptidase-like, regulatory domain"/>
    <property type="match status" value="1"/>
</dbReference>
<dbReference type="InterPro" id="IPR008969">
    <property type="entry name" value="CarboxyPept-like_regulatory"/>
</dbReference>
<evidence type="ECO:0000256" key="6">
    <source>
        <dbReference type="ARBA" id="ARBA00023077"/>
    </source>
</evidence>
<feature type="chain" id="PRO_5045780002" evidence="13">
    <location>
        <begin position="35"/>
        <end position="1007"/>
    </location>
</feature>
<proteinExistence type="inferred from homology"/>
<evidence type="ECO:0000256" key="10">
    <source>
        <dbReference type="PROSITE-ProRule" id="PRU01360"/>
    </source>
</evidence>
<dbReference type="Proteomes" id="UP001221558">
    <property type="component" value="Chromosome"/>
</dbReference>
<dbReference type="Gene3D" id="2.170.130.10">
    <property type="entry name" value="TonB-dependent receptor, plug domain"/>
    <property type="match status" value="1"/>
</dbReference>
<comment type="subcellular location">
    <subcellularLocation>
        <location evidence="1 10">Cell outer membrane</location>
        <topology evidence="1 10">Multi-pass membrane protein</topology>
    </subcellularLocation>
</comment>
<keyword evidence="3 10" id="KW-1134">Transmembrane beta strand</keyword>
<evidence type="ECO:0000313" key="17">
    <source>
        <dbReference type="Proteomes" id="UP001221558"/>
    </source>
</evidence>
<feature type="domain" description="TonB-dependent receptor plug" evidence="15">
    <location>
        <begin position="137"/>
        <end position="242"/>
    </location>
</feature>
<dbReference type="InterPro" id="IPR023996">
    <property type="entry name" value="TonB-dep_OMP_SusC/RagA"/>
</dbReference>
<sequence>MIKRFTRPFFITKTAGLGIACVLMVAVSTNNLLAHPAIGYGNTVLQQQVNGRVTSTNGPVSGVTVSVQGNPGVSTSTDDEGRFTIPAVNGTVLVFTAVGYTTHTQTVTGSTLAVSLTVADQALEEVVVTGYGAQKRENISASVAVVDQKKLKDTRSPNISNLLQGKAPGVDVVNGSGRPGAQANIRIRGRNSISSSTSPLWVVDGVIMHGMPNINPNDVESISILKDAAATAQYGSRGTNGVVVVTTKRALEEGDGTFSVNLLTGASRFNQGNFRLMNAQQLWDVYQSFNNPTVIPENITADVVNTDYNWLKNGTQAGALNDLSATYVGRTEKTSIFASANYYGEQGSVKGYDYERITGRLNIDHKLADRLTFKPKLNASYTTTENRQHSLYDMYLNMPWDDPYNADGTIKNPVAGGITWYGRDNRNYLYDLQYNYSNQQIFDIQSNLDFSYRISDRFTFESMNNLTYYNSTGMGYSDPQSNAGLSNIGSVSQSSAKRITRFFNQMLKYQESFGKHTVSGFVAYEYSDYVYTSVGATGRGIAPGSEILDNAADFLSMGGTKNDYAFQSGLIQGTYSYDDRYNVQASFRVDGSSRFGRDNRYGSFYALSGAWNVHNEAFFKTDVINRLRLRASYGQVGNIPNALYASYSLYTLDGQYNSQPAATQGQYQNPNVGWETSKDANIGLEIGLLNRFNVSVDAYNKNTDGLLYNVPFPATAGWSNYWLNIGGIRNRGVELAVSAEVFNPESAFQWNLGVNISHNRNRIIALRDGNDINSGLKRFSEGRDIDTWYMRQWAGVNAENGAPLWEVVNNETGEVTTTSNYNQATLQFVGTSTPDYQGGINSMMAYKKFTLAASFAYLKGAYAYNGSRELFDADGAYPSYNQMVFLDGWSRWTPDNPNATHPVAAYNNNSRSNAVSSRYLEDASFIRLRNVTLSYDFGDKIINRLKLKNLNLFVSADNLWTATKFSSLDPESALSPANASPGTEDEGNATSQYPAPKRITFGLNLSF</sequence>
<dbReference type="InterPro" id="IPR023997">
    <property type="entry name" value="TonB-dep_OMP_SusC/RagA_CS"/>
</dbReference>
<dbReference type="NCBIfam" id="TIGR04056">
    <property type="entry name" value="OMP_RagA_SusC"/>
    <property type="match status" value="1"/>
</dbReference>
<feature type="signal peptide" evidence="13">
    <location>
        <begin position="1"/>
        <end position="34"/>
    </location>
</feature>
<evidence type="ECO:0000256" key="13">
    <source>
        <dbReference type="SAM" id="SignalP"/>
    </source>
</evidence>
<feature type="region of interest" description="Disordered" evidence="12">
    <location>
        <begin position="969"/>
        <end position="994"/>
    </location>
</feature>
<keyword evidence="5 13" id="KW-0732">Signal</keyword>
<evidence type="ECO:0000256" key="1">
    <source>
        <dbReference type="ARBA" id="ARBA00004571"/>
    </source>
</evidence>
<evidence type="ECO:0000256" key="8">
    <source>
        <dbReference type="ARBA" id="ARBA00023170"/>
    </source>
</evidence>
<dbReference type="InterPro" id="IPR036942">
    <property type="entry name" value="Beta-barrel_TonB_sf"/>
</dbReference>
<gene>
    <name evidence="16" type="ORF">PQ465_03540</name>
</gene>
<evidence type="ECO:0000256" key="7">
    <source>
        <dbReference type="ARBA" id="ARBA00023136"/>
    </source>
</evidence>
<dbReference type="Pfam" id="PF13715">
    <property type="entry name" value="CarbopepD_reg_2"/>
    <property type="match status" value="1"/>
</dbReference>
<reference evidence="16 17" key="1">
    <citation type="submission" date="2023-02" db="EMBL/GenBank/DDBJ databases">
        <title>Genome sequence of Sphingobacterium sp. KACC 22765.</title>
        <authorList>
            <person name="Kim S."/>
            <person name="Heo J."/>
            <person name="Kwon S.-W."/>
        </authorList>
    </citation>
    <scope>NUCLEOTIDE SEQUENCE [LARGE SCALE GENOMIC DNA]</scope>
    <source>
        <strain evidence="16 17">KACC 22765</strain>
    </source>
</reference>
<accession>A0ABY7WIL8</accession>
<dbReference type="Pfam" id="PF00593">
    <property type="entry name" value="TonB_dep_Rec_b-barrel"/>
    <property type="match status" value="1"/>
</dbReference>
<keyword evidence="9 10" id="KW-0998">Cell outer membrane</keyword>
<dbReference type="Gene3D" id="2.40.170.20">
    <property type="entry name" value="TonB-dependent receptor, beta-barrel domain"/>
    <property type="match status" value="1"/>
</dbReference>
<keyword evidence="2 10" id="KW-0813">Transport</keyword>
<organism evidence="16 17">
    <name type="scientific">Sphingobacterium oryzagri</name>
    <dbReference type="NCBI Taxonomy" id="3025669"/>
    <lineage>
        <taxon>Bacteria</taxon>
        <taxon>Pseudomonadati</taxon>
        <taxon>Bacteroidota</taxon>
        <taxon>Sphingobacteriia</taxon>
        <taxon>Sphingobacteriales</taxon>
        <taxon>Sphingobacteriaceae</taxon>
        <taxon>Sphingobacterium</taxon>
    </lineage>
</organism>
<dbReference type="InterPro" id="IPR037066">
    <property type="entry name" value="Plug_dom_sf"/>
</dbReference>
<evidence type="ECO:0000313" key="16">
    <source>
        <dbReference type="EMBL" id="WDF69456.1"/>
    </source>
</evidence>
<dbReference type="InterPro" id="IPR039426">
    <property type="entry name" value="TonB-dep_rcpt-like"/>
</dbReference>
<evidence type="ECO:0000256" key="3">
    <source>
        <dbReference type="ARBA" id="ARBA00022452"/>
    </source>
</evidence>
<name>A0ABY7WIL8_9SPHI</name>
<evidence type="ECO:0000256" key="5">
    <source>
        <dbReference type="ARBA" id="ARBA00022729"/>
    </source>
</evidence>
<feature type="domain" description="TonB-dependent receptor-like beta-barrel" evidence="14">
    <location>
        <begin position="392"/>
        <end position="959"/>
    </location>
</feature>
<keyword evidence="17" id="KW-1185">Reference proteome</keyword>
<dbReference type="PANTHER" id="PTHR30069:SF29">
    <property type="entry name" value="HEMOGLOBIN AND HEMOGLOBIN-HAPTOGLOBIN-BINDING PROTEIN 1-RELATED"/>
    <property type="match status" value="1"/>
</dbReference>
<dbReference type="PROSITE" id="PS52016">
    <property type="entry name" value="TONB_DEPENDENT_REC_3"/>
    <property type="match status" value="1"/>
</dbReference>
<evidence type="ECO:0000256" key="2">
    <source>
        <dbReference type="ARBA" id="ARBA00022448"/>
    </source>
</evidence>
<evidence type="ECO:0000256" key="9">
    <source>
        <dbReference type="ARBA" id="ARBA00023237"/>
    </source>
</evidence>
<protein>
    <submittedName>
        <fullName evidence="16">SusC/RagA family TonB-linked outer membrane protein</fullName>
    </submittedName>
</protein>
<dbReference type="PANTHER" id="PTHR30069">
    <property type="entry name" value="TONB-DEPENDENT OUTER MEMBRANE RECEPTOR"/>
    <property type="match status" value="1"/>
</dbReference>
<keyword evidence="7 10" id="KW-0472">Membrane</keyword>
<evidence type="ECO:0000256" key="4">
    <source>
        <dbReference type="ARBA" id="ARBA00022692"/>
    </source>
</evidence>
<evidence type="ECO:0000259" key="15">
    <source>
        <dbReference type="Pfam" id="PF07715"/>
    </source>
</evidence>
<dbReference type="InterPro" id="IPR000531">
    <property type="entry name" value="Beta-barrel_TonB"/>
</dbReference>
<dbReference type="RefSeq" id="WP_274268171.1">
    <property type="nucleotide sequence ID" value="NZ_CP117880.1"/>
</dbReference>
<dbReference type="NCBIfam" id="TIGR04057">
    <property type="entry name" value="SusC_RagA_signa"/>
    <property type="match status" value="1"/>
</dbReference>
<comment type="similarity">
    <text evidence="10 11">Belongs to the TonB-dependent receptor family.</text>
</comment>
<evidence type="ECO:0000256" key="11">
    <source>
        <dbReference type="RuleBase" id="RU003357"/>
    </source>
</evidence>
<dbReference type="InterPro" id="IPR012910">
    <property type="entry name" value="Plug_dom"/>
</dbReference>
<keyword evidence="6 11" id="KW-0798">TonB box</keyword>
<evidence type="ECO:0000259" key="14">
    <source>
        <dbReference type="Pfam" id="PF00593"/>
    </source>
</evidence>
<dbReference type="EMBL" id="CP117880">
    <property type="protein sequence ID" value="WDF69456.1"/>
    <property type="molecule type" value="Genomic_DNA"/>
</dbReference>
<dbReference type="SUPFAM" id="SSF56935">
    <property type="entry name" value="Porins"/>
    <property type="match status" value="1"/>
</dbReference>
<keyword evidence="8" id="KW-0675">Receptor</keyword>
<dbReference type="Pfam" id="PF07715">
    <property type="entry name" value="Plug"/>
    <property type="match status" value="1"/>
</dbReference>
<evidence type="ECO:0000256" key="12">
    <source>
        <dbReference type="SAM" id="MobiDB-lite"/>
    </source>
</evidence>
<dbReference type="SUPFAM" id="SSF49464">
    <property type="entry name" value="Carboxypeptidase regulatory domain-like"/>
    <property type="match status" value="1"/>
</dbReference>